<sequence length="1912" mass="213453">TTANQHKDLDMDSAVAKLLQNSAGGKPDLQTLQTLLMVRMLTDASEAKRSDRRSHRPLQKDSDSDDESSSHEDKKLRGAARAFNRYRKSKDAMWRKPMKHVRIYINEIETELGVEGGDLPYNLWDYTKKIPFGKQKGLFRCHFLIVSHILKHLLDDDVLWTACRWVHVSGGAMVPLSELCARLELPSELASVMELKGWTVGRLAMLEDAEVTTIPILQSIIEGDERFVGVDAADLRKLVGCCGLFTSLARKSESHDTGTVAEAFVRNVRAKTAVSAEALEKEAHHKVLSLRGTAPVYRWPTRRARLLARAGDDGKLRERAEEAERVRWIRSLAVLLYVGRTPISLDFGNAMGLGESRRVGKGRRPSTLRKHVKTWEKFVLWLQGAYNIEWPEAPCHFIDYLEERASEPCGKSIPLSLLKTLMFMESSAEVPKMAQISNHPAVSNSMQEITRFLETASPSEIRKANMFPVKVVMAFERAVTDNSERKFVRAMAWYKLVKVWGALRHSDAQGVDYGTMKLSSRGLEAVLVRTKTTGPGKSVKRVKFYISKDAWIGIPGWLGVGWEIWDELSREASLTERDFLLPVPGSSLESLTRKVASHADAAALSKALLSNLKSGEGPGHLLLPGMAAMWTEHSERATLRSWAGAAAISPGSMKRLGRWKQDVDEGYDRTDRAEVEKSQAKIASFIRSSRGKVDQVDEEGLLAKIASRASEQGFEPTVASEQLMLLSYFGPDTDPVTEDTEHFESASDSEAFVEVRSDTEALEDDPKPDAPSTVANEVRGKFFVSIVGRSRQKTLHRSGECYRVPGIHYKEFLDLGDQWPDKTAYHKACKVCFPKQVGPSGSDDKESSSSEDEVSSSDSGPELQHMQSVRKGILDIERQPTYMARPDINTEAGQKILAAQLDADFSGLAQTKGIPLKRQAELAQLSILAISRYSAVADDRPGLRTFCKDVLHLDPTTDAAHLVEVAALLDLWESCKTRAEAQHKADAEAVLSKLPRAANKSELQDIKSRFEALHYALDDKATPASATLELHFDQVEQGELRPTTLSQNVSREHVEAEHYGAVIDKSTGAIKIKKNLIEGKKPSSPEEFRASIKLVAHTWVMCFIRYPQKPFLKDASVSQWLRCADYILGEHVHQLTAKDGQGHVNGQGHDMSTPPWELVLAYDYQIRRGMVRLINEGLSIATALDHAMKDAVIKERYFATPCALTSVMSVPHRSRSPFNRGIRTDGSFGDQARTFKGKGNQKGKSKKGKNKGLVYHSKTPDGRELCYAWNNANSRCRFSIVVEYMLVKSALAIIPHTLARNIRLLLHLWGPLFQRSSALRSGCDLSIEVVQERILRQIDSKMFQVILCTPPCSTFSRVRCANKRGPPPVRDANHPAGYPWLKDSRAHEAWLGTMLVEFSIKVFQTASQVSEQSPDHPIFLLWEHPADLGMCVREGDSMHIQPASVWQLDAVRDLVNHGRPPIFTVLHSGVHSMSWGPADWPLLDDDGLRVSNFSPCNMDKAIALAIQNALKSATARTSIEEVATSVASAQVGDGVKQTWGHGPQIMAWYKGEGLRDVVHEQFKLWCEAVRESGKEGLEPGRRPEDLESEIAFHRIAAAAEALGDVDFQYLREVAEVGVPIGVGVELPRVPDVFEPKVKWNLSEAEGEFVDTKADNYSSAVESMAKVREQVEEDVRKGFIKHMSRSEAELEYQGRLAVAALGAVPKALDSDEVRVVHDGSHSVDVNHRIRVLDRIRNPLVDDAEAIIRQVKEEGSASPGIRFSVAYDVAHAHRLMPVRRDDWGYQAFCLDNPSEVFLHKRGTFGVSSAAYWWQRLAAARSLLWAVYHLLYADDGWLVSQGSDFGYKCLFWLFLLEIFEVPVAWKKVRGGVRLQWIGYELSLDSYQVGISERKREWILRWVDTALARGGITVGT</sequence>
<name>A0A812UPY5_9DINO</name>
<reference evidence="2" key="1">
    <citation type="submission" date="2021-02" db="EMBL/GenBank/DDBJ databases">
        <authorList>
            <person name="Dougan E. K."/>
            <person name="Rhodes N."/>
            <person name="Thang M."/>
            <person name="Chan C."/>
        </authorList>
    </citation>
    <scope>NUCLEOTIDE SEQUENCE</scope>
</reference>
<feature type="non-terminal residue" evidence="2">
    <location>
        <position position="1"/>
    </location>
</feature>
<feature type="region of interest" description="Disordered" evidence="1">
    <location>
        <begin position="1215"/>
        <end position="1254"/>
    </location>
</feature>
<dbReference type="Proteomes" id="UP000601435">
    <property type="component" value="Unassembled WGS sequence"/>
</dbReference>
<gene>
    <name evidence="2" type="primary">CPK4</name>
    <name evidence="2" type="ORF">SNEC2469_LOCUS17068</name>
</gene>
<feature type="compositionally biased region" description="Basic residues" evidence="1">
    <location>
        <begin position="1235"/>
        <end position="1250"/>
    </location>
</feature>
<feature type="region of interest" description="Disordered" evidence="1">
    <location>
        <begin position="836"/>
        <end position="865"/>
    </location>
</feature>
<evidence type="ECO:0000313" key="3">
    <source>
        <dbReference type="Proteomes" id="UP000601435"/>
    </source>
</evidence>
<proteinExistence type="predicted"/>
<evidence type="ECO:0000313" key="2">
    <source>
        <dbReference type="EMBL" id="CAE7591797.1"/>
    </source>
</evidence>
<dbReference type="OrthoDB" id="447958at2759"/>
<dbReference type="EMBL" id="CAJNJA010028042">
    <property type="protein sequence ID" value="CAE7591797.1"/>
    <property type="molecule type" value="Genomic_DNA"/>
</dbReference>
<evidence type="ECO:0000256" key="1">
    <source>
        <dbReference type="SAM" id="MobiDB-lite"/>
    </source>
</evidence>
<protein>
    <submittedName>
        <fullName evidence="2">CPK4 protein</fullName>
    </submittedName>
</protein>
<dbReference type="SUPFAM" id="SSF56672">
    <property type="entry name" value="DNA/RNA polymerases"/>
    <property type="match status" value="1"/>
</dbReference>
<feature type="compositionally biased region" description="Basic and acidic residues" evidence="1">
    <location>
        <begin position="58"/>
        <end position="76"/>
    </location>
</feature>
<dbReference type="InterPro" id="IPR043502">
    <property type="entry name" value="DNA/RNA_pol_sf"/>
</dbReference>
<organism evidence="2 3">
    <name type="scientific">Symbiodinium necroappetens</name>
    <dbReference type="NCBI Taxonomy" id="1628268"/>
    <lineage>
        <taxon>Eukaryota</taxon>
        <taxon>Sar</taxon>
        <taxon>Alveolata</taxon>
        <taxon>Dinophyceae</taxon>
        <taxon>Suessiales</taxon>
        <taxon>Symbiodiniaceae</taxon>
        <taxon>Symbiodinium</taxon>
    </lineage>
</organism>
<feature type="region of interest" description="Disordered" evidence="1">
    <location>
        <begin position="43"/>
        <end position="76"/>
    </location>
</feature>
<comment type="caution">
    <text evidence="2">The sequence shown here is derived from an EMBL/GenBank/DDBJ whole genome shotgun (WGS) entry which is preliminary data.</text>
</comment>
<keyword evidence="3" id="KW-1185">Reference proteome</keyword>
<accession>A0A812UPY5</accession>